<organism evidence="1 2">
    <name type="scientific">Paramagnetospirillum kuznetsovii</name>
    <dbReference type="NCBI Taxonomy" id="2053833"/>
    <lineage>
        <taxon>Bacteria</taxon>
        <taxon>Pseudomonadati</taxon>
        <taxon>Pseudomonadota</taxon>
        <taxon>Alphaproteobacteria</taxon>
        <taxon>Rhodospirillales</taxon>
        <taxon>Magnetospirillaceae</taxon>
        <taxon>Paramagnetospirillum</taxon>
    </lineage>
</organism>
<dbReference type="Pfam" id="PF25212">
    <property type="entry name" value="HVO_A0114"/>
    <property type="match status" value="1"/>
</dbReference>
<protein>
    <recommendedName>
        <fullName evidence="3">MarR family transcriptional regulator</fullName>
    </recommendedName>
</protein>
<dbReference type="OrthoDB" id="7471569at2"/>
<dbReference type="InterPro" id="IPR036390">
    <property type="entry name" value="WH_DNA-bd_sf"/>
</dbReference>
<accession>A0A364NY15</accession>
<dbReference type="SUPFAM" id="SSF46785">
    <property type="entry name" value="Winged helix' DNA-binding domain"/>
    <property type="match status" value="1"/>
</dbReference>
<dbReference type="AlphaFoldDB" id="A0A364NY15"/>
<dbReference type="Proteomes" id="UP000251075">
    <property type="component" value="Unassembled WGS sequence"/>
</dbReference>
<evidence type="ECO:0000313" key="2">
    <source>
        <dbReference type="Proteomes" id="UP000251075"/>
    </source>
</evidence>
<evidence type="ECO:0008006" key="3">
    <source>
        <dbReference type="Google" id="ProtNLM"/>
    </source>
</evidence>
<keyword evidence="2" id="KW-1185">Reference proteome</keyword>
<sequence>MSTNDNVRLHIGTAEDMGQRFVDAWKRAEGGETVDEANLTFRDLEALLAALTPKRLHLLRHVRHHHVPSIKALAADLHRDYKNVHTDVEALTRLGLLTRTQNSVVAPFAEVDARFVL</sequence>
<reference evidence="1 2" key="1">
    <citation type="submission" date="2017-11" db="EMBL/GenBank/DDBJ databases">
        <title>Draft genome sequence of magnetotactic bacterium Magnetospirillum kuznetsovii LBB-42.</title>
        <authorList>
            <person name="Grouzdev D.S."/>
            <person name="Rysina M.S."/>
            <person name="Baslerov R.V."/>
            <person name="Koziaeva V."/>
        </authorList>
    </citation>
    <scope>NUCLEOTIDE SEQUENCE [LARGE SCALE GENOMIC DNA]</scope>
    <source>
        <strain evidence="1 2">LBB-42</strain>
    </source>
</reference>
<dbReference type="InterPro" id="IPR036388">
    <property type="entry name" value="WH-like_DNA-bd_sf"/>
</dbReference>
<proteinExistence type="predicted"/>
<name>A0A364NY15_9PROT</name>
<comment type="caution">
    <text evidence="1">The sequence shown here is derived from an EMBL/GenBank/DDBJ whole genome shotgun (WGS) entry which is preliminary data.</text>
</comment>
<gene>
    <name evidence="1" type="ORF">CU669_09730</name>
</gene>
<dbReference type="EMBL" id="PGTO01000006">
    <property type="protein sequence ID" value="RAU21972.1"/>
    <property type="molecule type" value="Genomic_DNA"/>
</dbReference>
<evidence type="ECO:0000313" key="1">
    <source>
        <dbReference type="EMBL" id="RAU21972.1"/>
    </source>
</evidence>
<dbReference type="Gene3D" id="1.10.10.10">
    <property type="entry name" value="Winged helix-like DNA-binding domain superfamily/Winged helix DNA-binding domain"/>
    <property type="match status" value="1"/>
</dbReference>